<dbReference type="InterPro" id="IPR002575">
    <property type="entry name" value="Aminoglycoside_PTrfase"/>
</dbReference>
<dbReference type="PANTHER" id="PTHR21310">
    <property type="entry name" value="AMINOGLYCOSIDE PHOSPHOTRANSFERASE-RELATED-RELATED"/>
    <property type="match status" value="1"/>
</dbReference>
<dbReference type="InterPro" id="IPR051678">
    <property type="entry name" value="AGP_Transferase"/>
</dbReference>
<dbReference type="Pfam" id="PF01636">
    <property type="entry name" value="APH"/>
    <property type="match status" value="1"/>
</dbReference>
<keyword evidence="2" id="KW-0808">Transferase</keyword>
<keyword evidence="3" id="KW-1185">Reference proteome</keyword>
<dbReference type="GO" id="GO:0016740">
    <property type="term" value="F:transferase activity"/>
    <property type="evidence" value="ECO:0007669"/>
    <property type="project" value="UniProtKB-KW"/>
</dbReference>
<comment type="caution">
    <text evidence="2">The sequence shown here is derived from an EMBL/GenBank/DDBJ whole genome shotgun (WGS) entry which is preliminary data.</text>
</comment>
<gene>
    <name evidence="2" type="ORF">HHL08_17935</name>
</gene>
<feature type="domain" description="Aminoglycoside phosphotransferase" evidence="1">
    <location>
        <begin position="76"/>
        <end position="335"/>
    </location>
</feature>
<accession>A0A7X9WY07</accession>
<dbReference type="SUPFAM" id="SSF56112">
    <property type="entry name" value="Protein kinase-like (PK-like)"/>
    <property type="match status" value="1"/>
</dbReference>
<dbReference type="Gene3D" id="3.30.200.20">
    <property type="entry name" value="Phosphorylase Kinase, domain 1"/>
    <property type="match status" value="1"/>
</dbReference>
<reference evidence="2 3" key="1">
    <citation type="submission" date="2020-04" db="EMBL/GenBank/DDBJ databases">
        <title>Sphingobium sp. AR-3-1 isolated from Arctic soil.</title>
        <authorList>
            <person name="Dahal R.H."/>
            <person name="Chaudhary D.K."/>
        </authorList>
    </citation>
    <scope>NUCLEOTIDE SEQUENCE [LARGE SCALE GENOMIC DNA]</scope>
    <source>
        <strain evidence="2 3">AR-3-1</strain>
    </source>
</reference>
<protein>
    <submittedName>
        <fullName evidence="2">Phosphotransferase family protein</fullName>
    </submittedName>
</protein>
<dbReference type="PANTHER" id="PTHR21310:SF40">
    <property type="entry name" value="AMINOGLYCOSIDE PHOSPHOTRANSFERASE DOMAIN-CONTAINING PROTEIN-RELATED"/>
    <property type="match status" value="1"/>
</dbReference>
<dbReference type="InterPro" id="IPR011009">
    <property type="entry name" value="Kinase-like_dom_sf"/>
</dbReference>
<sequence length="398" mass="44098">MVKDSVMDDSPLLATCDDVDVWDRSEMEPRIRHVLERTVRLRDTGPYRPKSDGQVTDMLTRFFVAKGLEDIAITDVERMSGGASKEQFAFTLVHRADGGGERLVLRMDPLEAIAQTCRGREGEIQAIMGDHMPVAPVRWFDADGDLLGQPAVILGFVSGVTQPSDGGGQGVSGMGGQLGALIDQLAPQYIDALATTHRFDWARAHLEFFDAPRANSNQAAIWQVNWWSQVWWDCLVEPVPVVTLAERWLRENAPVCDRPMLVHGDLRMGNFMFEESSGQFTAVLDWELAHIGDFHEDIAWTMQKLFGAWGADGVFLVSGLLPRNDFIAQYQAASGNAIDPARLHYYEVLNAYKCAVMDLGQAMRASVASNNHQEVVLTWLGSAGAVFLSHIVQLIRKG</sequence>
<dbReference type="AlphaFoldDB" id="A0A7X9WY07"/>
<evidence type="ECO:0000259" key="1">
    <source>
        <dbReference type="Pfam" id="PF01636"/>
    </source>
</evidence>
<dbReference type="CDD" id="cd05154">
    <property type="entry name" value="ACAD10_11_N-like"/>
    <property type="match status" value="1"/>
</dbReference>
<proteinExistence type="predicted"/>
<dbReference type="Proteomes" id="UP000519023">
    <property type="component" value="Unassembled WGS sequence"/>
</dbReference>
<dbReference type="Gene3D" id="3.90.1200.10">
    <property type="match status" value="1"/>
</dbReference>
<name>A0A7X9WY07_9SPHN</name>
<dbReference type="RefSeq" id="WP_169574414.1">
    <property type="nucleotide sequence ID" value="NZ_JABBFV010000015.1"/>
</dbReference>
<evidence type="ECO:0000313" key="2">
    <source>
        <dbReference type="EMBL" id="NML12000.1"/>
    </source>
</evidence>
<dbReference type="InterPro" id="IPR041726">
    <property type="entry name" value="ACAD10_11_N"/>
</dbReference>
<organism evidence="2 3">
    <name type="scientific">Sphingobium psychrophilum</name>
    <dbReference type="NCBI Taxonomy" id="2728834"/>
    <lineage>
        <taxon>Bacteria</taxon>
        <taxon>Pseudomonadati</taxon>
        <taxon>Pseudomonadota</taxon>
        <taxon>Alphaproteobacteria</taxon>
        <taxon>Sphingomonadales</taxon>
        <taxon>Sphingomonadaceae</taxon>
        <taxon>Sphingobium</taxon>
    </lineage>
</organism>
<evidence type="ECO:0000313" key="3">
    <source>
        <dbReference type="Proteomes" id="UP000519023"/>
    </source>
</evidence>
<dbReference type="EMBL" id="JABBFV010000015">
    <property type="protein sequence ID" value="NML12000.1"/>
    <property type="molecule type" value="Genomic_DNA"/>
</dbReference>